<feature type="domain" description="MucBP" evidence="3">
    <location>
        <begin position="132"/>
        <end position="193"/>
    </location>
</feature>
<evidence type="ECO:0000256" key="1">
    <source>
        <dbReference type="ARBA" id="ARBA00022737"/>
    </source>
</evidence>
<sequence length="360" mass="41005">MNLISLLQSLFKKRPKPVVHQQPVQATRPEPTTSSVDQPVNDDFFDVPEQPSTPIAVAPQPKICHATIHYLDEHNQPLRSPINLTGNEHTAIHLPWLKFTGYYLANIHNLQQNFDQSPITIWLTYLPKMAAPVFVIHRNLDGGPLVKPQLLRGALNEPYQAKPFDGGVNFVQHVSANQTGHFQEKTQTVVFEYDPLNLKYADTNDVRYIQLLASTPVYEKPSQETKLTTQLPKHSIWRLFGTATTTAGTCWYNLGGYWILPTEHELLATNPYLKQTYQVPPQFNLDYQTITAEDVTLQGHILGSTVTLWQAPYIGPVRCQLQEQRAVNLIQVVILDNHSRWYELSNHYWILASLVTVDEV</sequence>
<dbReference type="AlphaFoldDB" id="A0A0R1RSC9"/>
<evidence type="ECO:0000256" key="2">
    <source>
        <dbReference type="SAM" id="MobiDB-lite"/>
    </source>
</evidence>
<proteinExistence type="predicted"/>
<accession>A0A0R1RSC9</accession>
<evidence type="ECO:0000259" key="3">
    <source>
        <dbReference type="Pfam" id="PF06458"/>
    </source>
</evidence>
<dbReference type="Proteomes" id="UP000051264">
    <property type="component" value="Unassembled WGS sequence"/>
</dbReference>
<dbReference type="STRING" id="1423747.FC69_GL001385"/>
<keyword evidence="1" id="KW-0677">Repeat</keyword>
<evidence type="ECO:0000313" key="5">
    <source>
        <dbReference type="Proteomes" id="UP000051264"/>
    </source>
</evidence>
<organism evidence="4 5">
    <name type="scientific">Latilactobacillus fuchuensis DSM 14340 = JCM 11249</name>
    <dbReference type="NCBI Taxonomy" id="1423747"/>
    <lineage>
        <taxon>Bacteria</taxon>
        <taxon>Bacillati</taxon>
        <taxon>Bacillota</taxon>
        <taxon>Bacilli</taxon>
        <taxon>Lactobacillales</taxon>
        <taxon>Lactobacillaceae</taxon>
        <taxon>Latilactobacillus</taxon>
    </lineage>
</organism>
<dbReference type="PATRIC" id="fig|1423747.3.peg.1412"/>
<name>A0A0R1RSC9_9LACO</name>
<reference evidence="4 5" key="1">
    <citation type="journal article" date="2015" name="Genome Announc.">
        <title>Expanding the biotechnology potential of lactobacilli through comparative genomics of 213 strains and associated genera.</title>
        <authorList>
            <person name="Sun Z."/>
            <person name="Harris H.M."/>
            <person name="McCann A."/>
            <person name="Guo C."/>
            <person name="Argimon S."/>
            <person name="Zhang W."/>
            <person name="Yang X."/>
            <person name="Jeffery I.B."/>
            <person name="Cooney J.C."/>
            <person name="Kagawa T.F."/>
            <person name="Liu W."/>
            <person name="Song Y."/>
            <person name="Salvetti E."/>
            <person name="Wrobel A."/>
            <person name="Rasinkangas P."/>
            <person name="Parkhill J."/>
            <person name="Rea M.C."/>
            <person name="O'Sullivan O."/>
            <person name="Ritari J."/>
            <person name="Douillard F.P."/>
            <person name="Paul Ross R."/>
            <person name="Yang R."/>
            <person name="Briner A.E."/>
            <person name="Felis G.E."/>
            <person name="de Vos W.M."/>
            <person name="Barrangou R."/>
            <person name="Klaenhammer T.R."/>
            <person name="Caufield P.W."/>
            <person name="Cui Y."/>
            <person name="Zhang H."/>
            <person name="O'Toole P.W."/>
        </authorList>
    </citation>
    <scope>NUCLEOTIDE SEQUENCE [LARGE SCALE GENOMIC DNA]</scope>
    <source>
        <strain evidence="4 5">DSM 14340</strain>
    </source>
</reference>
<gene>
    <name evidence="4" type="ORF">FC69_GL001385</name>
</gene>
<dbReference type="EMBL" id="AZEX01000039">
    <property type="protein sequence ID" value="KRL60039.1"/>
    <property type="molecule type" value="Genomic_DNA"/>
</dbReference>
<comment type="caution">
    <text evidence="4">The sequence shown here is derived from an EMBL/GenBank/DDBJ whole genome shotgun (WGS) entry which is preliminary data.</text>
</comment>
<dbReference type="eggNOG" id="COG1482">
    <property type="taxonomic scope" value="Bacteria"/>
</dbReference>
<feature type="domain" description="MucBP" evidence="3">
    <location>
        <begin position="67"/>
        <end position="125"/>
    </location>
</feature>
<evidence type="ECO:0000313" key="4">
    <source>
        <dbReference type="EMBL" id="KRL60039.1"/>
    </source>
</evidence>
<dbReference type="OrthoDB" id="2329985at2"/>
<protein>
    <recommendedName>
        <fullName evidence="3">MucBP domain-containing protein</fullName>
    </recommendedName>
</protein>
<dbReference type="RefSeq" id="WP_025083365.1">
    <property type="nucleotide sequence ID" value="NZ_AZEX01000039.1"/>
</dbReference>
<dbReference type="InterPro" id="IPR009459">
    <property type="entry name" value="MucBP_dom"/>
</dbReference>
<feature type="region of interest" description="Disordered" evidence="2">
    <location>
        <begin position="17"/>
        <end position="38"/>
    </location>
</feature>
<dbReference type="Pfam" id="PF06458">
    <property type="entry name" value="MucBP"/>
    <property type="match status" value="2"/>
</dbReference>
<feature type="compositionally biased region" description="Polar residues" evidence="2">
    <location>
        <begin position="22"/>
        <end position="38"/>
    </location>
</feature>